<dbReference type="Proteomes" id="UP000220527">
    <property type="component" value="Unassembled WGS sequence"/>
</dbReference>
<gene>
    <name evidence="2" type="ORF">CJ255_02745</name>
</gene>
<evidence type="ECO:0000313" key="3">
    <source>
        <dbReference type="Proteomes" id="UP000220527"/>
    </source>
</evidence>
<comment type="caution">
    <text evidence="2">The sequence shown here is derived from an EMBL/GenBank/DDBJ whole genome shotgun (WGS) entry which is preliminary data.</text>
</comment>
<dbReference type="InterPro" id="IPR029058">
    <property type="entry name" value="AB_hydrolase_fold"/>
</dbReference>
<accession>A0A2A6RNY4</accession>
<dbReference type="PRINTS" id="PR00111">
    <property type="entry name" value="ABHYDROLASE"/>
</dbReference>
<dbReference type="AlphaFoldDB" id="A0A2A6RNY4"/>
<organism evidence="2 3">
    <name type="scientific">Candidatus Viridilinea mediisalina</name>
    <dbReference type="NCBI Taxonomy" id="2024553"/>
    <lineage>
        <taxon>Bacteria</taxon>
        <taxon>Bacillati</taxon>
        <taxon>Chloroflexota</taxon>
        <taxon>Chloroflexia</taxon>
        <taxon>Chloroflexales</taxon>
        <taxon>Chloroflexineae</taxon>
        <taxon>Oscillochloridaceae</taxon>
        <taxon>Candidatus Viridilinea</taxon>
    </lineage>
</organism>
<evidence type="ECO:0000313" key="2">
    <source>
        <dbReference type="EMBL" id="PDW04588.1"/>
    </source>
</evidence>
<protein>
    <submittedName>
        <fullName evidence="2">Alpha/beta hydrolase</fullName>
    </submittedName>
</protein>
<proteinExistence type="predicted"/>
<dbReference type="InterPro" id="IPR000073">
    <property type="entry name" value="AB_hydrolase_1"/>
</dbReference>
<dbReference type="PANTHER" id="PTHR46438:SF11">
    <property type="entry name" value="LIPASE-RELATED"/>
    <property type="match status" value="1"/>
</dbReference>
<dbReference type="Pfam" id="PF12697">
    <property type="entry name" value="Abhydrolase_6"/>
    <property type="match status" value="1"/>
</dbReference>
<feature type="domain" description="AB hydrolase-1" evidence="1">
    <location>
        <begin position="57"/>
        <end position="283"/>
    </location>
</feature>
<dbReference type="OrthoDB" id="9808398at2"/>
<dbReference type="Gene3D" id="3.40.50.1820">
    <property type="entry name" value="alpha/beta hydrolase"/>
    <property type="match status" value="1"/>
</dbReference>
<dbReference type="GO" id="GO:0016787">
    <property type="term" value="F:hydrolase activity"/>
    <property type="evidence" value="ECO:0007669"/>
    <property type="project" value="UniProtKB-KW"/>
</dbReference>
<dbReference type="RefSeq" id="WP_097642571.1">
    <property type="nucleotide sequence ID" value="NZ_NQWI01000007.1"/>
</dbReference>
<evidence type="ECO:0000259" key="1">
    <source>
        <dbReference type="Pfam" id="PF12697"/>
    </source>
</evidence>
<sequence length="300" mass="33019">MSFSEPLSRVLIPLVLGITRRFMLRGGTQSCERRLAGIPTHYYQLPARGNPQNPMPVVLIHGIADSAITWAFVARGMAKIGPVYAVDLPGFGLSGYPAGRRYASINEQVQVIEALLRDVVGGPALLVGNSMGGWIAARLAVRNPELARGIVLLDPGGAQLAGRPSWEPFADTVAVRDMRTVRRIYRQMFGRVPLALYLAQHSFRDLFLRDAVREFVAAAKEDDFFSPEELAAIRVPVALVWGSRDTFLPAGSFEFFRDNLTSAEVCLLPGCGHLPQRERPYKLVRFTRRFAARLGSAGDA</sequence>
<keyword evidence="3" id="KW-1185">Reference proteome</keyword>
<dbReference type="EMBL" id="NQWI01000007">
    <property type="protein sequence ID" value="PDW04588.1"/>
    <property type="molecule type" value="Genomic_DNA"/>
</dbReference>
<dbReference type="SUPFAM" id="SSF53474">
    <property type="entry name" value="alpha/beta-Hydrolases"/>
    <property type="match status" value="1"/>
</dbReference>
<dbReference type="PANTHER" id="PTHR46438">
    <property type="entry name" value="ALPHA/BETA-HYDROLASES SUPERFAMILY PROTEIN"/>
    <property type="match status" value="1"/>
</dbReference>
<reference evidence="3" key="1">
    <citation type="submission" date="2017-08" db="EMBL/GenBank/DDBJ databases">
        <authorList>
            <person name="Grouzdev D.S."/>
            <person name="Gaisin V.A."/>
            <person name="Rysina M.S."/>
            <person name="Gorlenko V.M."/>
        </authorList>
    </citation>
    <scope>NUCLEOTIDE SEQUENCE [LARGE SCALE GENOMIC DNA]</scope>
    <source>
        <strain evidence="3">Kir15-3F</strain>
    </source>
</reference>
<keyword evidence="2" id="KW-0378">Hydrolase</keyword>
<name>A0A2A6RNY4_9CHLR</name>